<organism evidence="2 3">
    <name type="scientific">Amycolatopsis jiangsuensis</name>
    <dbReference type="NCBI Taxonomy" id="1181879"/>
    <lineage>
        <taxon>Bacteria</taxon>
        <taxon>Bacillati</taxon>
        <taxon>Actinomycetota</taxon>
        <taxon>Actinomycetes</taxon>
        <taxon>Pseudonocardiales</taxon>
        <taxon>Pseudonocardiaceae</taxon>
        <taxon>Amycolatopsis</taxon>
    </lineage>
</organism>
<reference evidence="2 3" key="1">
    <citation type="submission" date="2020-08" db="EMBL/GenBank/DDBJ databases">
        <title>Sequencing the genomes of 1000 actinobacteria strains.</title>
        <authorList>
            <person name="Klenk H.-P."/>
        </authorList>
    </citation>
    <scope>NUCLEOTIDE SEQUENCE [LARGE SCALE GENOMIC DNA]</scope>
    <source>
        <strain evidence="2 3">DSM 45859</strain>
    </source>
</reference>
<dbReference type="InterPro" id="IPR046259">
    <property type="entry name" value="DUF6292"/>
</dbReference>
<comment type="caution">
    <text evidence="2">The sequence shown here is derived from an EMBL/GenBank/DDBJ whole genome shotgun (WGS) entry which is preliminary data.</text>
</comment>
<evidence type="ECO:0000313" key="3">
    <source>
        <dbReference type="Proteomes" id="UP000581769"/>
    </source>
</evidence>
<dbReference type="Proteomes" id="UP000581769">
    <property type="component" value="Unassembled WGS sequence"/>
</dbReference>
<name>A0A840IT35_9PSEU</name>
<keyword evidence="3" id="KW-1185">Reference proteome</keyword>
<dbReference type="Pfam" id="PF19809">
    <property type="entry name" value="DUF6292"/>
    <property type="match status" value="1"/>
</dbReference>
<accession>A0A840IT35</accession>
<evidence type="ECO:0000313" key="2">
    <source>
        <dbReference type="EMBL" id="MBB4685040.1"/>
    </source>
</evidence>
<dbReference type="EMBL" id="JACHMG010000001">
    <property type="protein sequence ID" value="MBB4685040.1"/>
    <property type="molecule type" value="Genomic_DNA"/>
</dbReference>
<feature type="domain" description="DUF6292" evidence="1">
    <location>
        <begin position="3"/>
        <end position="72"/>
    </location>
</feature>
<evidence type="ECO:0000259" key="1">
    <source>
        <dbReference type="Pfam" id="PF19809"/>
    </source>
</evidence>
<sequence length="103" mass="11475">MTSEVTDTATVYIGLTARTADLPRRDLMLVWDERFGWYVAIEPRGDDRPPVICHLRDRIAPPPAAVAQFVTDVLGGHRRGRLSPVPAQLDRATLAAHMTEIRS</sequence>
<proteinExistence type="predicted"/>
<dbReference type="AlphaFoldDB" id="A0A840IT35"/>
<protein>
    <recommendedName>
        <fullName evidence="1">DUF6292 domain-containing protein</fullName>
    </recommendedName>
</protein>
<gene>
    <name evidence="2" type="ORF">BJY18_002525</name>
</gene>